<gene>
    <name evidence="1" type="ORF">GCM10011402_34540</name>
</gene>
<keyword evidence="2" id="KW-1185">Reference proteome</keyword>
<evidence type="ECO:0000313" key="2">
    <source>
        <dbReference type="Proteomes" id="UP000640509"/>
    </source>
</evidence>
<comment type="caution">
    <text evidence="1">The sequence shown here is derived from an EMBL/GenBank/DDBJ whole genome shotgun (WGS) entry which is preliminary data.</text>
</comment>
<evidence type="ECO:0000313" key="1">
    <source>
        <dbReference type="EMBL" id="GGF78974.1"/>
    </source>
</evidence>
<protein>
    <submittedName>
        <fullName evidence="1">Uncharacterized protein</fullName>
    </submittedName>
</protein>
<proteinExistence type="predicted"/>
<sequence>MRGFRTRQSLLPDWGMSCITKSVCYALSSISLLIEGAGSMHTQRGKAAIGDAIKKGKSPGQNATRMRLEEHRIRVSHEPIFQSSGPKHDNAF</sequence>
<accession>A0ABQ1VML9</accession>
<reference evidence="2" key="1">
    <citation type="journal article" date="2019" name="Int. J. Syst. Evol. Microbiol.">
        <title>The Global Catalogue of Microorganisms (GCM) 10K type strain sequencing project: providing services to taxonomists for standard genome sequencing and annotation.</title>
        <authorList>
            <consortium name="The Broad Institute Genomics Platform"/>
            <consortium name="The Broad Institute Genome Sequencing Center for Infectious Disease"/>
            <person name="Wu L."/>
            <person name="Ma J."/>
        </authorList>
    </citation>
    <scope>NUCLEOTIDE SEQUENCE [LARGE SCALE GENOMIC DNA]</scope>
    <source>
        <strain evidence="2">CGMCC 1.15419</strain>
    </source>
</reference>
<dbReference type="EMBL" id="BMIV01000021">
    <property type="protein sequence ID" value="GGF78974.1"/>
    <property type="molecule type" value="Genomic_DNA"/>
</dbReference>
<dbReference type="Proteomes" id="UP000640509">
    <property type="component" value="Unassembled WGS sequence"/>
</dbReference>
<organism evidence="1 2">
    <name type="scientific">Paracoccus acridae</name>
    <dbReference type="NCBI Taxonomy" id="1795310"/>
    <lineage>
        <taxon>Bacteria</taxon>
        <taxon>Pseudomonadati</taxon>
        <taxon>Pseudomonadota</taxon>
        <taxon>Alphaproteobacteria</taxon>
        <taxon>Rhodobacterales</taxon>
        <taxon>Paracoccaceae</taxon>
        <taxon>Paracoccus</taxon>
    </lineage>
</organism>
<name>A0ABQ1VML9_9RHOB</name>